<evidence type="ECO:0000313" key="2">
    <source>
        <dbReference type="EMBL" id="QHT78016.1"/>
    </source>
</evidence>
<protein>
    <submittedName>
        <fullName evidence="2">Uncharacterized protein</fullName>
    </submittedName>
</protein>
<evidence type="ECO:0000256" key="1">
    <source>
        <dbReference type="SAM" id="Coils"/>
    </source>
</evidence>
<proteinExistence type="predicted"/>
<dbReference type="AlphaFoldDB" id="A0A6C0HCW4"/>
<feature type="coiled-coil region" evidence="1">
    <location>
        <begin position="3"/>
        <end position="98"/>
    </location>
</feature>
<reference evidence="2" key="1">
    <citation type="journal article" date="2020" name="Nature">
        <title>Giant virus diversity and host interactions through global metagenomics.</title>
        <authorList>
            <person name="Schulz F."/>
            <person name="Roux S."/>
            <person name="Paez-Espino D."/>
            <person name="Jungbluth S."/>
            <person name="Walsh D.A."/>
            <person name="Denef V.J."/>
            <person name="McMahon K.D."/>
            <person name="Konstantinidis K.T."/>
            <person name="Eloe-Fadrosh E.A."/>
            <person name="Kyrpides N.C."/>
            <person name="Woyke T."/>
        </authorList>
    </citation>
    <scope>NUCLEOTIDE SEQUENCE</scope>
    <source>
        <strain evidence="2">GVMAG-M-3300023179-90</strain>
    </source>
</reference>
<name>A0A6C0HCW4_9ZZZZ</name>
<dbReference type="EMBL" id="MN739925">
    <property type="protein sequence ID" value="QHT78016.1"/>
    <property type="molecule type" value="Genomic_DNA"/>
</dbReference>
<organism evidence="2">
    <name type="scientific">viral metagenome</name>
    <dbReference type="NCBI Taxonomy" id="1070528"/>
    <lineage>
        <taxon>unclassified sequences</taxon>
        <taxon>metagenomes</taxon>
        <taxon>organismal metagenomes</taxon>
    </lineage>
</organism>
<keyword evidence="1" id="KW-0175">Coiled coil</keyword>
<sequence>MSVEELLIKIKQLEEKNAILEKELNETKEHLKKYTAPLRNIIYYQENKEQHKQRVKEYNEKTNYYASISAEKKKEYARRAYLNKKEKLKQMNEKFQKDAI</sequence>
<accession>A0A6C0HCW4</accession>